<sequence>MIVTTGNDIAGHVIQQYMGVVRGIIVRSPSISQGIMGGLKSIVGGNNKAFQAVCEQARLEAFKLMVEHAEELGANAIIGMRYDATEFAQSATEVLAYGTAVKV</sequence>
<keyword evidence="4" id="KW-1185">Reference proteome</keyword>
<dbReference type="Proteomes" id="UP000676194">
    <property type="component" value="Chromosome"/>
</dbReference>
<dbReference type="EMBL" id="CP074694">
    <property type="protein sequence ID" value="QVL32842.1"/>
    <property type="molecule type" value="Genomic_DNA"/>
</dbReference>
<dbReference type="InterPro" id="IPR035439">
    <property type="entry name" value="UPF0145_dom_sf"/>
</dbReference>
<dbReference type="SUPFAM" id="SSF117782">
    <property type="entry name" value="YbjQ-like"/>
    <property type="match status" value="1"/>
</dbReference>
<proteinExistence type="inferred from homology"/>
<dbReference type="PANTHER" id="PTHR34068:SF2">
    <property type="entry name" value="UPF0145 PROTEIN SCO3412"/>
    <property type="match status" value="1"/>
</dbReference>
<reference evidence="3" key="1">
    <citation type="submission" date="2021-05" db="EMBL/GenBank/DDBJ databases">
        <title>Complete genome sequence of the cellulolytic planctomycete Telmatocola sphagniphila SP2T and characterization of the first cellulase from planctomycetes.</title>
        <authorList>
            <person name="Rakitin A.L."/>
            <person name="Beletsky A.V."/>
            <person name="Naumoff D.G."/>
            <person name="Kulichevskaya I.S."/>
            <person name="Mardanov A.V."/>
            <person name="Ravin N.V."/>
            <person name="Dedysh S.N."/>
        </authorList>
    </citation>
    <scope>NUCLEOTIDE SEQUENCE</scope>
    <source>
        <strain evidence="3">SP2T</strain>
    </source>
</reference>
<dbReference type="AlphaFoldDB" id="A0A8E6EVN6"/>
<accession>A0A8E6EVN6</accession>
<dbReference type="HAMAP" id="MF_00338">
    <property type="entry name" value="UPF0145"/>
    <property type="match status" value="1"/>
</dbReference>
<dbReference type="Gene3D" id="3.30.110.70">
    <property type="entry name" value="Hypothetical protein apc22750. Chain B"/>
    <property type="match status" value="1"/>
</dbReference>
<comment type="similarity">
    <text evidence="1 2">Belongs to the UPF0145 family.</text>
</comment>
<dbReference type="PANTHER" id="PTHR34068">
    <property type="entry name" value="UPF0145 PROTEIN YBJQ"/>
    <property type="match status" value="1"/>
</dbReference>
<gene>
    <name evidence="3" type="ORF">KIH39_02670</name>
</gene>
<dbReference type="KEGG" id="tsph:KIH39_02670"/>
<evidence type="ECO:0000313" key="3">
    <source>
        <dbReference type="EMBL" id="QVL32842.1"/>
    </source>
</evidence>
<dbReference type="Pfam" id="PF01906">
    <property type="entry name" value="YbjQ_1"/>
    <property type="match status" value="1"/>
</dbReference>
<evidence type="ECO:0000313" key="4">
    <source>
        <dbReference type="Proteomes" id="UP000676194"/>
    </source>
</evidence>
<evidence type="ECO:0000256" key="1">
    <source>
        <dbReference type="ARBA" id="ARBA00010751"/>
    </source>
</evidence>
<evidence type="ECO:0000256" key="2">
    <source>
        <dbReference type="HAMAP-Rule" id="MF_00338"/>
    </source>
</evidence>
<organism evidence="3 4">
    <name type="scientific">Telmatocola sphagniphila</name>
    <dbReference type="NCBI Taxonomy" id="1123043"/>
    <lineage>
        <taxon>Bacteria</taxon>
        <taxon>Pseudomonadati</taxon>
        <taxon>Planctomycetota</taxon>
        <taxon>Planctomycetia</taxon>
        <taxon>Gemmatales</taxon>
        <taxon>Gemmataceae</taxon>
    </lineage>
</organism>
<dbReference type="InterPro" id="IPR002765">
    <property type="entry name" value="UPF0145_YbjQ-like"/>
</dbReference>
<name>A0A8E6EVN6_9BACT</name>
<dbReference type="RefSeq" id="WP_213497732.1">
    <property type="nucleotide sequence ID" value="NZ_CP074694.1"/>
</dbReference>
<protein>
    <recommendedName>
        <fullName evidence="2">UPF0145 protein KIH39_02670</fullName>
    </recommendedName>
</protein>